<protein>
    <submittedName>
        <fullName evidence="4">Alpha/beta-hydrolase</fullName>
    </submittedName>
</protein>
<feature type="region of interest" description="Disordered" evidence="2">
    <location>
        <begin position="549"/>
        <end position="587"/>
    </location>
</feature>
<keyword evidence="5" id="KW-1185">Reference proteome</keyword>
<name>A0A9Q5HZP0_SANBA</name>
<feature type="region of interest" description="Disordered" evidence="2">
    <location>
        <begin position="489"/>
        <end position="526"/>
    </location>
</feature>
<organism evidence="4 5">
    <name type="scientific">Sanghuangporus baumii</name>
    <name type="common">Phellinus baumii</name>
    <dbReference type="NCBI Taxonomy" id="108892"/>
    <lineage>
        <taxon>Eukaryota</taxon>
        <taxon>Fungi</taxon>
        <taxon>Dikarya</taxon>
        <taxon>Basidiomycota</taxon>
        <taxon>Agaricomycotina</taxon>
        <taxon>Agaricomycetes</taxon>
        <taxon>Hymenochaetales</taxon>
        <taxon>Hymenochaetaceae</taxon>
        <taxon>Sanghuangporus</taxon>
    </lineage>
</organism>
<evidence type="ECO:0000313" key="5">
    <source>
        <dbReference type="Proteomes" id="UP000757232"/>
    </source>
</evidence>
<reference evidence="4" key="1">
    <citation type="submission" date="2016-06" db="EMBL/GenBank/DDBJ databases">
        <title>Draft Genome sequence of the fungus Inonotus baumii.</title>
        <authorList>
            <person name="Zhu H."/>
            <person name="Lin W."/>
        </authorList>
    </citation>
    <scope>NUCLEOTIDE SEQUENCE</scope>
    <source>
        <strain evidence="4">821</strain>
    </source>
</reference>
<feature type="compositionally biased region" description="Basic and acidic residues" evidence="2">
    <location>
        <begin position="107"/>
        <end position="121"/>
    </location>
</feature>
<gene>
    <name evidence="4" type="ORF">A7U60_g3914</name>
</gene>
<dbReference type="AlphaFoldDB" id="A0A9Q5HZP0"/>
<sequence length="613" mass="68121">MRSLSLPIPVALFIRRLFNVFSSVTISNQYLLARKSEAISSGGDEGPSGDASGSTGVGAVRSEVMTTRQNSAMLADSNSRAHWDRLKPWPWSVAKKQATPRRTHSASVEEVKHRESIDEKSVPPSDPPPSKRDPTPSPRTNPNRPLSPIYTLMNNPTLFNPVRIPRNPIVLCHGLYGYDVRGPSNFPMLQLHYWANVLKVLKKKFGVEVIVTSVPGTGSIESRATRLDEYLRDKAPGRDINFMAHSMGGLDCRHLITHVKPKEYNPVSLTTICTPHRGSPFMDWCKETIGLGRLQRKAKEVASKTTESSESFSSFSLANVASLPSSLTTFLLSVVDSPAYANLTTHYLQNVFNPATPDDSRVRYYSIAARTDSMSVIHPLWLPKTILDGYEAREREAHPYPDEVDWGNDGLVTVRSAKWGEFLGTMEGCDHWDVRGGGGLGADNEWHVDLTLPSALKNSLSDPLSLVNNINWREWTRYVAAWRKEEAEREKASGKEIQGLHIETRGSKPSGLDVSKPSSSDTEDAVMKSSTDKFSAVFDWVSDQVATSKKSSSTKTPSLSDVQSPSETSAAIRKSEKERVDAKKAKETADERMKFDLERFYVALCRKLYDDGF</sequence>
<dbReference type="EMBL" id="LNZH02000167">
    <property type="protein sequence ID" value="OCB88959.1"/>
    <property type="molecule type" value="Genomic_DNA"/>
</dbReference>
<evidence type="ECO:0000256" key="1">
    <source>
        <dbReference type="ARBA" id="ARBA00007920"/>
    </source>
</evidence>
<dbReference type="PANTHER" id="PTHR11440">
    <property type="entry name" value="LECITHIN-CHOLESTEROL ACYLTRANSFERASE-RELATED"/>
    <property type="match status" value="1"/>
</dbReference>
<comment type="similarity">
    <text evidence="1">Belongs to the putative lipase ROG1 family.</text>
</comment>
<comment type="caution">
    <text evidence="4">The sequence shown here is derived from an EMBL/GenBank/DDBJ whole genome shotgun (WGS) entry which is preliminary data.</text>
</comment>
<feature type="compositionally biased region" description="Low complexity" evidence="2">
    <location>
        <begin position="549"/>
        <end position="560"/>
    </location>
</feature>
<evidence type="ECO:0000313" key="4">
    <source>
        <dbReference type="EMBL" id="OCB88959.1"/>
    </source>
</evidence>
<feature type="compositionally biased region" description="Low complexity" evidence="2">
    <location>
        <begin position="138"/>
        <end position="148"/>
    </location>
</feature>
<feature type="compositionally biased region" description="Basic and acidic residues" evidence="2">
    <location>
        <begin position="573"/>
        <end position="587"/>
    </location>
</feature>
<evidence type="ECO:0000256" key="2">
    <source>
        <dbReference type="SAM" id="MobiDB-lite"/>
    </source>
</evidence>
<feature type="region of interest" description="Disordered" evidence="2">
    <location>
        <begin position="94"/>
        <end position="149"/>
    </location>
</feature>
<feature type="domain" description="DUF676" evidence="3">
    <location>
        <begin position="229"/>
        <end position="301"/>
    </location>
</feature>
<dbReference type="InterPro" id="IPR007751">
    <property type="entry name" value="DUF676_lipase-like"/>
</dbReference>
<dbReference type="Pfam" id="PF05057">
    <property type="entry name" value="DUF676"/>
    <property type="match status" value="1"/>
</dbReference>
<accession>A0A9Q5HZP0</accession>
<dbReference type="Proteomes" id="UP000757232">
    <property type="component" value="Unassembled WGS sequence"/>
</dbReference>
<evidence type="ECO:0000259" key="3">
    <source>
        <dbReference type="Pfam" id="PF05057"/>
    </source>
</evidence>
<dbReference type="InterPro" id="IPR029058">
    <property type="entry name" value="AB_hydrolase_fold"/>
</dbReference>
<dbReference type="OrthoDB" id="5592486at2759"/>
<dbReference type="Gene3D" id="3.40.50.1820">
    <property type="entry name" value="alpha/beta hydrolase"/>
    <property type="match status" value="1"/>
</dbReference>
<proteinExistence type="inferred from homology"/>
<dbReference type="SUPFAM" id="SSF53474">
    <property type="entry name" value="alpha/beta-Hydrolases"/>
    <property type="match status" value="1"/>
</dbReference>